<evidence type="ECO:0008006" key="3">
    <source>
        <dbReference type="Google" id="ProtNLM"/>
    </source>
</evidence>
<evidence type="ECO:0000313" key="1">
    <source>
        <dbReference type="EMBL" id="KAK6350593.1"/>
    </source>
</evidence>
<proteinExistence type="predicted"/>
<name>A0AAN8N5C3_9PEZI</name>
<keyword evidence="2" id="KW-1185">Reference proteome</keyword>
<comment type="caution">
    <text evidence="1">The sequence shown here is derived from an EMBL/GenBank/DDBJ whole genome shotgun (WGS) entry which is preliminary data.</text>
</comment>
<accession>A0AAN8N5C3</accession>
<gene>
    <name evidence="1" type="ORF">TWF718_003782</name>
</gene>
<dbReference type="Proteomes" id="UP001313282">
    <property type="component" value="Unassembled WGS sequence"/>
</dbReference>
<protein>
    <recommendedName>
        <fullName evidence="3">F-box domain-containing protein</fullName>
    </recommendedName>
</protein>
<dbReference type="EMBL" id="JAVHNR010000002">
    <property type="protein sequence ID" value="KAK6350593.1"/>
    <property type="molecule type" value="Genomic_DNA"/>
</dbReference>
<dbReference type="AlphaFoldDB" id="A0AAN8N5C3"/>
<organism evidence="1 2">
    <name type="scientific">Orbilia javanica</name>
    <dbReference type="NCBI Taxonomy" id="47235"/>
    <lineage>
        <taxon>Eukaryota</taxon>
        <taxon>Fungi</taxon>
        <taxon>Dikarya</taxon>
        <taxon>Ascomycota</taxon>
        <taxon>Pezizomycotina</taxon>
        <taxon>Orbiliomycetes</taxon>
        <taxon>Orbiliales</taxon>
        <taxon>Orbiliaceae</taxon>
        <taxon>Orbilia</taxon>
    </lineage>
</organism>
<sequence>MGNTTLSIPIELVLDVLQRCGRHDIYNFARTSRANYDISVHMLYRHIDLAVALDSTALERHEKYGVYDFVQIVDLPIGFSSPEFFTCPATDDPVSEVQEALLRFKNIRELHLIIAEEEYSTTCPTARILRWVLSDYAPRLSALFLEIYCCRPFESKFVSVLKDLATEKDASPEHNKLKTIKVWVTHCRPRKLISYLAPLLSPFVASLENIEIRARCDLDPDAAREWWIPGQDYQYLKSLESKSIKSAIIEDKNLSITRATCQFVAKFWPNLVELELDLGANHYVEQYRRLSRLRNLQKLAIMFPYHSWHPEVQAHMGKEAEYPATILGEKIPTLQEVSIKYIGGDCSTSQTAVFDFLRTKSDPDEHGSQSEVVAVNMRELWSEKGDYEDIICIMKLVREMGCVLLEEARERIERYILVDELKVDGFEISEEDNNFRM</sequence>
<reference evidence="1 2" key="1">
    <citation type="submission" date="2019-10" db="EMBL/GenBank/DDBJ databases">
        <authorList>
            <person name="Palmer J.M."/>
        </authorList>
    </citation>
    <scope>NUCLEOTIDE SEQUENCE [LARGE SCALE GENOMIC DNA]</scope>
    <source>
        <strain evidence="1 2">TWF718</strain>
    </source>
</reference>
<evidence type="ECO:0000313" key="2">
    <source>
        <dbReference type="Proteomes" id="UP001313282"/>
    </source>
</evidence>